<comment type="caution">
    <text evidence="8">The sequence shown here is derived from an EMBL/GenBank/DDBJ whole genome shotgun (WGS) entry which is preliminary data.</text>
</comment>
<proteinExistence type="inferred from homology"/>
<dbReference type="InterPro" id="IPR050127">
    <property type="entry name" value="Serine_Proteases_S1"/>
</dbReference>
<keyword evidence="6" id="KW-0472">Membrane</keyword>
<keyword evidence="6" id="KW-0812">Transmembrane</keyword>
<organism evidence="8 9">
    <name type="scientific">Paragonimus westermani</name>
    <dbReference type="NCBI Taxonomy" id="34504"/>
    <lineage>
        <taxon>Eukaryota</taxon>
        <taxon>Metazoa</taxon>
        <taxon>Spiralia</taxon>
        <taxon>Lophotrochozoa</taxon>
        <taxon>Platyhelminthes</taxon>
        <taxon>Trematoda</taxon>
        <taxon>Digenea</taxon>
        <taxon>Plagiorchiida</taxon>
        <taxon>Troglotremata</taxon>
        <taxon>Troglotrematidae</taxon>
        <taxon>Paragonimus</taxon>
    </lineage>
</organism>
<evidence type="ECO:0000256" key="2">
    <source>
        <dbReference type="ARBA" id="ARBA00022801"/>
    </source>
</evidence>
<evidence type="ECO:0000256" key="5">
    <source>
        <dbReference type="ARBA" id="ARBA00024195"/>
    </source>
</evidence>
<keyword evidence="2" id="KW-0378">Hydrolase</keyword>
<keyword evidence="3" id="KW-0720">Serine protease</keyword>
<accession>A0A5J4N7B5</accession>
<evidence type="ECO:0000313" key="8">
    <source>
        <dbReference type="EMBL" id="KAA3671373.1"/>
    </source>
</evidence>
<evidence type="ECO:0000256" key="6">
    <source>
        <dbReference type="SAM" id="Phobius"/>
    </source>
</evidence>
<comment type="similarity">
    <text evidence="5">Belongs to the peptidase S1 family. CLIP subfamily.</text>
</comment>
<dbReference type="GO" id="GO:0005615">
    <property type="term" value="C:extracellular space"/>
    <property type="evidence" value="ECO:0007669"/>
    <property type="project" value="TreeGrafter"/>
</dbReference>
<keyword evidence="9" id="KW-1185">Reference proteome</keyword>
<keyword evidence="1" id="KW-0645">Protease</keyword>
<dbReference type="SMART" id="SM00020">
    <property type="entry name" value="Tryp_SPc"/>
    <property type="match status" value="1"/>
</dbReference>
<dbReference type="PROSITE" id="PS50240">
    <property type="entry name" value="TRYPSIN_DOM"/>
    <property type="match status" value="1"/>
</dbReference>
<dbReference type="InterPro" id="IPR043504">
    <property type="entry name" value="Peptidase_S1_PA_chymotrypsin"/>
</dbReference>
<feature type="transmembrane region" description="Helical" evidence="6">
    <location>
        <begin position="21"/>
        <end position="37"/>
    </location>
</feature>
<evidence type="ECO:0000256" key="3">
    <source>
        <dbReference type="ARBA" id="ARBA00022825"/>
    </source>
</evidence>
<feature type="domain" description="Peptidase S1" evidence="7">
    <location>
        <begin position="1"/>
        <end position="146"/>
    </location>
</feature>
<evidence type="ECO:0000256" key="1">
    <source>
        <dbReference type="ARBA" id="ARBA00022670"/>
    </source>
</evidence>
<dbReference type="SUPFAM" id="SSF50494">
    <property type="entry name" value="Trypsin-like serine proteases"/>
    <property type="match status" value="1"/>
</dbReference>
<evidence type="ECO:0000256" key="4">
    <source>
        <dbReference type="ARBA" id="ARBA00023157"/>
    </source>
</evidence>
<dbReference type="PANTHER" id="PTHR24264:SF83">
    <property type="entry name" value="COMPLEMENT FACTOR I"/>
    <property type="match status" value="1"/>
</dbReference>
<evidence type="ECO:0000313" key="9">
    <source>
        <dbReference type="Proteomes" id="UP000324629"/>
    </source>
</evidence>
<sequence length="149" mass="16779">MLVRRFFEKHIIDLAIKSCYSLFRLAILLFSPVWFIIDAPTIATKLQHVELAIMSNDYCTSKYNRLRAPEAPFGMSVPHRVICAGYPEGGRDSCNHDSGSPLMCRSSGQWYVMGVISFGYKCAMPGFPGIHTRVADYVPWIKSVVKEIA</sequence>
<dbReference type="AlphaFoldDB" id="A0A5J4N7B5"/>
<dbReference type="FunFam" id="2.40.10.10:FF:000002">
    <property type="entry name" value="Transmembrane protease serine"/>
    <property type="match status" value="1"/>
</dbReference>
<dbReference type="EMBL" id="QNGE01006578">
    <property type="protein sequence ID" value="KAA3671373.1"/>
    <property type="molecule type" value="Genomic_DNA"/>
</dbReference>
<protein>
    <recommendedName>
        <fullName evidence="7">Peptidase S1 domain-containing protein</fullName>
    </recommendedName>
</protein>
<dbReference type="Pfam" id="PF00089">
    <property type="entry name" value="Trypsin"/>
    <property type="match status" value="1"/>
</dbReference>
<keyword evidence="4" id="KW-1015">Disulfide bond</keyword>
<dbReference type="GO" id="GO:0004252">
    <property type="term" value="F:serine-type endopeptidase activity"/>
    <property type="evidence" value="ECO:0007669"/>
    <property type="project" value="InterPro"/>
</dbReference>
<name>A0A5J4N7B5_9TREM</name>
<dbReference type="InterPro" id="IPR009003">
    <property type="entry name" value="Peptidase_S1_PA"/>
</dbReference>
<gene>
    <name evidence="8" type="ORF">DEA37_0014562</name>
</gene>
<keyword evidence="6" id="KW-1133">Transmembrane helix</keyword>
<dbReference type="PANTHER" id="PTHR24264">
    <property type="entry name" value="TRYPSIN-RELATED"/>
    <property type="match status" value="1"/>
</dbReference>
<dbReference type="Proteomes" id="UP000324629">
    <property type="component" value="Unassembled WGS sequence"/>
</dbReference>
<reference evidence="8 9" key="1">
    <citation type="journal article" date="2019" name="Gigascience">
        <title>Whole-genome sequence of the oriental lung fluke Paragonimus westermani.</title>
        <authorList>
            <person name="Oey H."/>
            <person name="Zakrzewski M."/>
            <person name="Narain K."/>
            <person name="Devi K.R."/>
            <person name="Agatsuma T."/>
            <person name="Nawaratna S."/>
            <person name="Gobert G.N."/>
            <person name="Jones M.K."/>
            <person name="Ragan M.A."/>
            <person name="McManus D.P."/>
            <person name="Krause L."/>
        </authorList>
    </citation>
    <scope>NUCLEOTIDE SEQUENCE [LARGE SCALE GENOMIC DNA]</scope>
    <source>
        <strain evidence="8 9">IND2009</strain>
    </source>
</reference>
<dbReference type="Gene3D" id="2.40.10.10">
    <property type="entry name" value="Trypsin-like serine proteases"/>
    <property type="match status" value="1"/>
</dbReference>
<dbReference type="GO" id="GO:0006508">
    <property type="term" value="P:proteolysis"/>
    <property type="evidence" value="ECO:0007669"/>
    <property type="project" value="UniProtKB-KW"/>
</dbReference>
<evidence type="ECO:0000259" key="7">
    <source>
        <dbReference type="PROSITE" id="PS50240"/>
    </source>
</evidence>
<dbReference type="InterPro" id="IPR001254">
    <property type="entry name" value="Trypsin_dom"/>
</dbReference>